<dbReference type="InterPro" id="IPR000073">
    <property type="entry name" value="AB_hydrolase_1"/>
</dbReference>
<evidence type="ECO:0000259" key="1">
    <source>
        <dbReference type="Pfam" id="PF00561"/>
    </source>
</evidence>
<evidence type="ECO:0000313" key="2">
    <source>
        <dbReference type="EMBL" id="MBE9668840.1"/>
    </source>
</evidence>
<dbReference type="InterPro" id="IPR050266">
    <property type="entry name" value="AB_hydrolase_sf"/>
</dbReference>
<comment type="caution">
    <text evidence="2">The sequence shown here is derived from an EMBL/GenBank/DDBJ whole genome shotgun (WGS) entry which is preliminary data.</text>
</comment>
<proteinExistence type="predicted"/>
<accession>A0ABR9XNG4</accession>
<organism evidence="2 3">
    <name type="scientific">Mucilaginibacter boryungensis</name>
    <dbReference type="NCBI Taxonomy" id="768480"/>
    <lineage>
        <taxon>Bacteria</taxon>
        <taxon>Pseudomonadati</taxon>
        <taxon>Bacteroidota</taxon>
        <taxon>Sphingobacteriia</taxon>
        <taxon>Sphingobacteriales</taxon>
        <taxon>Sphingobacteriaceae</taxon>
        <taxon>Mucilaginibacter</taxon>
    </lineage>
</organism>
<dbReference type="RefSeq" id="WP_194108217.1">
    <property type="nucleotide sequence ID" value="NZ_JADFFM010000002.1"/>
</dbReference>
<gene>
    <name evidence="2" type="ORF">IRJ18_20900</name>
</gene>
<dbReference type="GO" id="GO:0016787">
    <property type="term" value="F:hydrolase activity"/>
    <property type="evidence" value="ECO:0007669"/>
    <property type="project" value="UniProtKB-KW"/>
</dbReference>
<dbReference type="Gene3D" id="3.40.50.1820">
    <property type="entry name" value="alpha/beta hydrolase"/>
    <property type="match status" value="1"/>
</dbReference>
<dbReference type="InterPro" id="IPR029058">
    <property type="entry name" value="AB_hydrolase_fold"/>
</dbReference>
<protein>
    <submittedName>
        <fullName evidence="2">Alpha/beta hydrolase</fullName>
    </submittedName>
</protein>
<dbReference type="PANTHER" id="PTHR43798">
    <property type="entry name" value="MONOACYLGLYCEROL LIPASE"/>
    <property type="match status" value="1"/>
</dbReference>
<dbReference type="PRINTS" id="PR00111">
    <property type="entry name" value="ABHYDROLASE"/>
</dbReference>
<name>A0ABR9XNG4_9SPHI</name>
<dbReference type="EMBL" id="JADFFM010000002">
    <property type="protein sequence ID" value="MBE9668840.1"/>
    <property type="molecule type" value="Genomic_DNA"/>
</dbReference>
<dbReference type="SUPFAM" id="SSF53474">
    <property type="entry name" value="alpha/beta-Hydrolases"/>
    <property type="match status" value="1"/>
</dbReference>
<keyword evidence="2" id="KW-0378">Hydrolase</keyword>
<sequence length="297" mass="32709">MKSLLYLAMVLALCAGISSCKHKKTNLVGGADSGKIAIHNNGVNIAYTDTSNISDTTLFFVHGWAINRSYWAKQLTYFGKRYHIVSIDLPGFGQSGKNRKDWSTRAFASDVDSVIAALKLKRVILIGHSMSGDIVLQAAIDNPDKVIGLVGVDNFNSPGAPQTEQDKKAYAAAVLQLKQHFKRTAIAWFNQQLFSKTTPADIRERVLKDVAKADSVIGVASLEGGNDFNEIAKLKEAKKKLYLINSDVHPVDSTYLIANKIPFKIFYVPGSGHFPMIEHPQVFNMSLDNVILDINKK</sequence>
<dbReference type="Proteomes" id="UP000632774">
    <property type="component" value="Unassembled WGS sequence"/>
</dbReference>
<dbReference type="Pfam" id="PF00561">
    <property type="entry name" value="Abhydrolase_1"/>
    <property type="match status" value="1"/>
</dbReference>
<keyword evidence="3" id="KW-1185">Reference proteome</keyword>
<dbReference type="PROSITE" id="PS51257">
    <property type="entry name" value="PROKAR_LIPOPROTEIN"/>
    <property type="match status" value="1"/>
</dbReference>
<dbReference type="PANTHER" id="PTHR43798:SF33">
    <property type="entry name" value="HYDROLASE, PUTATIVE (AFU_ORTHOLOGUE AFUA_2G14860)-RELATED"/>
    <property type="match status" value="1"/>
</dbReference>
<feature type="domain" description="AB hydrolase-1" evidence="1">
    <location>
        <begin position="57"/>
        <end position="179"/>
    </location>
</feature>
<reference evidence="2 3" key="1">
    <citation type="submission" date="2020-10" db="EMBL/GenBank/DDBJ databases">
        <title>Mucilaginibacter mali sp. nov., isolated from rhizosphere soil of apple orchard.</title>
        <authorList>
            <person name="Lee J.-S."/>
            <person name="Kim H.S."/>
            <person name="Kim J.-S."/>
        </authorList>
    </citation>
    <scope>NUCLEOTIDE SEQUENCE [LARGE SCALE GENOMIC DNA]</scope>
    <source>
        <strain evidence="2 3">KCTC 23157</strain>
    </source>
</reference>
<evidence type="ECO:0000313" key="3">
    <source>
        <dbReference type="Proteomes" id="UP000632774"/>
    </source>
</evidence>